<dbReference type="EMBL" id="PDKN01000001">
    <property type="protein sequence ID" value="RXJ60675.1"/>
    <property type="molecule type" value="Genomic_DNA"/>
</dbReference>
<dbReference type="Gene3D" id="3.30.70.100">
    <property type="match status" value="1"/>
</dbReference>
<dbReference type="Proteomes" id="UP000290657">
    <property type="component" value="Unassembled WGS sequence"/>
</dbReference>
<proteinExistence type="predicted"/>
<dbReference type="AlphaFoldDB" id="A0A4Q0XUP2"/>
<sequence>MFEMLVALNVCNKELYEQYTKEISSLLQEHQGSFSYDVWVEKDELENQSAHKNINRIFTLRFETKKLKEAFFNHPNYTSIKARYFDKAVNSSYIISTYHI</sequence>
<protein>
    <submittedName>
        <fullName evidence="1">DUF1330 domain-containing protein</fullName>
    </submittedName>
</protein>
<comment type="caution">
    <text evidence="1">The sequence shown here is derived from an EMBL/GenBank/DDBJ whole genome shotgun (WGS) entry which is preliminary data.</text>
</comment>
<organism evidence="1 2">
    <name type="scientific">Candidatus Marinarcus aquaticus</name>
    <dbReference type="NCBI Taxonomy" id="2044504"/>
    <lineage>
        <taxon>Bacteria</taxon>
        <taxon>Pseudomonadati</taxon>
        <taxon>Campylobacterota</taxon>
        <taxon>Epsilonproteobacteria</taxon>
        <taxon>Campylobacterales</taxon>
        <taxon>Arcobacteraceae</taxon>
        <taxon>Candidatus Marinarcus</taxon>
    </lineage>
</organism>
<accession>A0A4Q0XUP2</accession>
<evidence type="ECO:0000313" key="1">
    <source>
        <dbReference type="EMBL" id="RXJ60675.1"/>
    </source>
</evidence>
<evidence type="ECO:0000313" key="2">
    <source>
        <dbReference type="Proteomes" id="UP000290657"/>
    </source>
</evidence>
<name>A0A4Q0XUP2_9BACT</name>
<dbReference type="SUPFAM" id="SSF54909">
    <property type="entry name" value="Dimeric alpha+beta barrel"/>
    <property type="match status" value="1"/>
</dbReference>
<dbReference type="InterPro" id="IPR011008">
    <property type="entry name" value="Dimeric_a/b-barrel"/>
</dbReference>
<gene>
    <name evidence="1" type="ORF">CRV04_01290</name>
</gene>
<keyword evidence="2" id="KW-1185">Reference proteome</keyword>
<dbReference type="OrthoDB" id="5296554at2"/>
<dbReference type="RefSeq" id="WP_128994809.1">
    <property type="nucleotide sequence ID" value="NZ_PDKN01000001.1"/>
</dbReference>
<reference evidence="1 2" key="1">
    <citation type="submission" date="2017-10" db="EMBL/GenBank/DDBJ databases">
        <title>Genomics of the genus Arcobacter.</title>
        <authorList>
            <person name="Perez-Cataluna A."/>
            <person name="Figueras M.J."/>
        </authorList>
    </citation>
    <scope>NUCLEOTIDE SEQUENCE [LARGE SCALE GENOMIC DNA]</scope>
    <source>
        <strain evidence="1 2">CECT 8987</strain>
    </source>
</reference>